<evidence type="ECO:0000256" key="1">
    <source>
        <dbReference type="ARBA" id="ARBA00022448"/>
    </source>
</evidence>
<keyword evidence="4" id="KW-0249">Electron transport</keyword>
<keyword evidence="9" id="KW-1185">Reference proteome</keyword>
<dbReference type="GO" id="GO:0020037">
    <property type="term" value="F:heme binding"/>
    <property type="evidence" value="ECO:0007669"/>
    <property type="project" value="InterPro"/>
</dbReference>
<comment type="caution">
    <text evidence="8">The sequence shown here is derived from an EMBL/GenBank/DDBJ whole genome shotgun (WGS) entry which is preliminary data.</text>
</comment>
<dbReference type="PANTHER" id="PTHR35008:SF8">
    <property type="entry name" value="ALCOHOL DEHYDROGENASE CYTOCHROME C SUBUNIT"/>
    <property type="match status" value="1"/>
</dbReference>
<dbReference type="GO" id="GO:0005506">
    <property type="term" value="F:iron ion binding"/>
    <property type="evidence" value="ECO:0007669"/>
    <property type="project" value="InterPro"/>
</dbReference>
<name>A0A4Y9SHD7_9BURK</name>
<dbReference type="OrthoDB" id="9757546at2"/>
<keyword evidence="1" id="KW-0813">Transport</keyword>
<evidence type="ECO:0000259" key="7">
    <source>
        <dbReference type="PROSITE" id="PS51007"/>
    </source>
</evidence>
<keyword evidence="3 6" id="KW-0479">Metal-binding</keyword>
<evidence type="ECO:0000313" key="8">
    <source>
        <dbReference type="EMBL" id="TFW24189.1"/>
    </source>
</evidence>
<dbReference type="InterPro" id="IPR009056">
    <property type="entry name" value="Cyt_c-like_dom"/>
</dbReference>
<gene>
    <name evidence="8" type="ORF">E4L98_10520</name>
</gene>
<dbReference type="InterPro" id="IPR036909">
    <property type="entry name" value="Cyt_c-like_dom_sf"/>
</dbReference>
<dbReference type="PROSITE" id="PS51007">
    <property type="entry name" value="CYTC"/>
    <property type="match status" value="1"/>
</dbReference>
<dbReference type="InterPro" id="IPR051459">
    <property type="entry name" value="Cytochrome_c-type_DH"/>
</dbReference>
<dbReference type="Proteomes" id="UP000297729">
    <property type="component" value="Unassembled WGS sequence"/>
</dbReference>
<evidence type="ECO:0000256" key="2">
    <source>
        <dbReference type="ARBA" id="ARBA00022617"/>
    </source>
</evidence>
<keyword evidence="2 6" id="KW-0349">Heme</keyword>
<accession>A0A4Y9SHD7</accession>
<dbReference type="EMBL" id="SPVG01000099">
    <property type="protein sequence ID" value="TFW24189.1"/>
    <property type="molecule type" value="Genomic_DNA"/>
</dbReference>
<proteinExistence type="predicted"/>
<organism evidence="8 9">
    <name type="scientific">Duganella callida</name>
    <dbReference type="NCBI Taxonomy" id="2561932"/>
    <lineage>
        <taxon>Bacteria</taxon>
        <taxon>Pseudomonadati</taxon>
        <taxon>Pseudomonadota</taxon>
        <taxon>Betaproteobacteria</taxon>
        <taxon>Burkholderiales</taxon>
        <taxon>Oxalobacteraceae</taxon>
        <taxon>Telluria group</taxon>
        <taxon>Duganella</taxon>
    </lineage>
</organism>
<evidence type="ECO:0000256" key="3">
    <source>
        <dbReference type="ARBA" id="ARBA00022723"/>
    </source>
</evidence>
<dbReference type="InterPro" id="IPR008168">
    <property type="entry name" value="Cyt_C_IC"/>
</dbReference>
<dbReference type="RefSeq" id="WP_135201516.1">
    <property type="nucleotide sequence ID" value="NZ_SPVG01000099.1"/>
</dbReference>
<dbReference type="AlphaFoldDB" id="A0A4Y9SHD7"/>
<dbReference type="Pfam" id="PF13442">
    <property type="entry name" value="Cytochrome_CBB3"/>
    <property type="match status" value="1"/>
</dbReference>
<sequence length="113" mass="11911">QGQARMPQGAALFAGACAGCHSTAAPMIATGGRPSLALSTAVAGDRPDNLIQIVLNGVPWKEPHPATFMPPFAATLTDEQIADIANYIRADIAHRPAWKDVGQRVTAIRKENP</sequence>
<evidence type="ECO:0000313" key="9">
    <source>
        <dbReference type="Proteomes" id="UP000297729"/>
    </source>
</evidence>
<keyword evidence="5 6" id="KW-0408">Iron</keyword>
<dbReference type="GO" id="GO:0009055">
    <property type="term" value="F:electron transfer activity"/>
    <property type="evidence" value="ECO:0007669"/>
    <property type="project" value="InterPro"/>
</dbReference>
<evidence type="ECO:0000256" key="6">
    <source>
        <dbReference type="PROSITE-ProRule" id="PRU00433"/>
    </source>
</evidence>
<dbReference type="PRINTS" id="PR00605">
    <property type="entry name" value="CYTCHROMECIC"/>
</dbReference>
<feature type="domain" description="Cytochrome c" evidence="7">
    <location>
        <begin position="4"/>
        <end position="92"/>
    </location>
</feature>
<dbReference type="Gene3D" id="1.10.760.10">
    <property type="entry name" value="Cytochrome c-like domain"/>
    <property type="match status" value="1"/>
</dbReference>
<dbReference type="SUPFAM" id="SSF46626">
    <property type="entry name" value="Cytochrome c"/>
    <property type="match status" value="1"/>
</dbReference>
<protein>
    <submittedName>
        <fullName evidence="8">Cytochrome c</fullName>
    </submittedName>
</protein>
<reference evidence="8 9" key="1">
    <citation type="submission" date="2019-03" db="EMBL/GenBank/DDBJ databases">
        <title>Draft Genome Sequence of Duganella callidus sp. nov., a Novel Duganella Species Isolated from Cultivated Soil.</title>
        <authorList>
            <person name="Raths R."/>
            <person name="Peta V."/>
            <person name="Bucking H."/>
        </authorList>
    </citation>
    <scope>NUCLEOTIDE SEQUENCE [LARGE SCALE GENOMIC DNA]</scope>
    <source>
        <strain evidence="8 9">DN04</strain>
    </source>
</reference>
<evidence type="ECO:0000256" key="5">
    <source>
        <dbReference type="ARBA" id="ARBA00023004"/>
    </source>
</evidence>
<evidence type="ECO:0000256" key="4">
    <source>
        <dbReference type="ARBA" id="ARBA00022982"/>
    </source>
</evidence>
<feature type="non-terminal residue" evidence="8">
    <location>
        <position position="1"/>
    </location>
</feature>
<dbReference type="PANTHER" id="PTHR35008">
    <property type="entry name" value="BLL4482 PROTEIN-RELATED"/>
    <property type="match status" value="1"/>
</dbReference>